<evidence type="ECO:0000313" key="2">
    <source>
        <dbReference type="EMBL" id="KRK38086.1"/>
    </source>
</evidence>
<sequence length="734" mass="79647">MGLNKKLVGAFASASALTLVGVAIQQTTAPIVEVQAAVNNSYINAQKFANPPINYTKSTFTEGVAYAKGRPEGIIVHETGNSASTLQNEVTYMQREWNKTSFAYVHAFVDRNEVRNIHTTNQTVWGAGPNANGHFIQIELVHEHSNYNFAHSISNDAYYIATLLKQYGLKPSKAKRDGTGTIWSHRNISYYLHGTDHGDPDGYFASFGYSMDQFYDLIVQKYNSLGGTVQPPDESGLMGTTSNSGDAIAKVLNNSGAPVYSDPGSGKTNKTLPKNSRWKVFGRATVNGQTWYRVATNQWIEGKYSYVTGYSKILMNYLDAGKVTNSGSPIARVEHGTEIPVYKAPGSSSTGQKLRPQSGWKVFGRATYKGQSWYKVGSNDWIEGKYLYVKGYSSIPVVNIDSGSVTGTTSNSGTPVAKVEHSSKIPVYTAPGSSATGQKLPPQSNWKVFGRTIHNGQMWYKVGSNDWIEGKYLYVTGYSQIPVVNPFIGTTTDSGSPIARVENGSDIPVYKAPGSSATGQKLPPQSNWKVFGRTTHNGQMWYKVGSNDWIEGKYLYVTGYSQIPVVNPGGGSAAGTITNSGVPVAKVEVAGAIPVYKAPGANATGQTLNPQTKWKVFARMNYNGQAWYNVGTDNWIQGNRISITGYSSIPVVSSGAGLAVNSGEPVAKVMHSRGIKVYGTAGANITHRVLGMNTRWKIFGKRVVGTQTWYKVGSVDWIPSGYVYVEGYSKIPSI</sequence>
<dbReference type="PATRIC" id="fig|1423722.3.peg.874"/>
<comment type="caution">
    <text evidence="2">The sequence shown here is derived from an EMBL/GenBank/DDBJ whole genome shotgun (WGS) entry which is preliminary data.</text>
</comment>
<accession>A0A0R1GV30</accession>
<evidence type="ECO:0000259" key="1">
    <source>
        <dbReference type="SMART" id="SM00644"/>
    </source>
</evidence>
<dbReference type="EMBL" id="AZCV01000002">
    <property type="protein sequence ID" value="KRK38086.1"/>
    <property type="molecule type" value="Genomic_DNA"/>
</dbReference>
<dbReference type="SMART" id="SM00644">
    <property type="entry name" value="Ami_2"/>
    <property type="match status" value="1"/>
</dbReference>
<dbReference type="GO" id="GO:0009253">
    <property type="term" value="P:peptidoglycan catabolic process"/>
    <property type="evidence" value="ECO:0007669"/>
    <property type="project" value="InterPro"/>
</dbReference>
<dbReference type="GO" id="GO:0008745">
    <property type="term" value="F:N-acetylmuramoyl-L-alanine amidase activity"/>
    <property type="evidence" value="ECO:0007669"/>
    <property type="project" value="InterPro"/>
</dbReference>
<dbReference type="Pfam" id="PF01510">
    <property type="entry name" value="Amidase_2"/>
    <property type="match status" value="1"/>
</dbReference>
<dbReference type="InterPro" id="IPR024968">
    <property type="entry name" value="SlpA_C_lactobacillus"/>
</dbReference>
<name>A0A0R1GV30_9LACO</name>
<protein>
    <submittedName>
        <fullName evidence="2">Amidase</fullName>
    </submittedName>
</protein>
<organism evidence="2 3">
    <name type="scientific">Amylolactobacillus amylotrophicus DSM 20534</name>
    <dbReference type="NCBI Taxonomy" id="1423722"/>
    <lineage>
        <taxon>Bacteria</taxon>
        <taxon>Bacillati</taxon>
        <taxon>Bacillota</taxon>
        <taxon>Bacilli</taxon>
        <taxon>Lactobacillales</taxon>
        <taxon>Lactobacillaceae</taxon>
        <taxon>Amylolactobacillus</taxon>
    </lineage>
</organism>
<dbReference type="RefSeq" id="WP_056946768.1">
    <property type="nucleotide sequence ID" value="NZ_AZCV01000002.1"/>
</dbReference>
<gene>
    <name evidence="2" type="ORF">FC62_GL000858</name>
</gene>
<proteinExistence type="predicted"/>
<feature type="domain" description="N-acetylmuramoyl-L-alanine amidase" evidence="1">
    <location>
        <begin position="59"/>
        <end position="201"/>
    </location>
</feature>
<dbReference type="SUPFAM" id="SSF55846">
    <property type="entry name" value="N-acetylmuramoyl-L-alanine amidase-like"/>
    <property type="match status" value="1"/>
</dbReference>
<keyword evidence="3" id="KW-1185">Reference proteome</keyword>
<reference evidence="2 3" key="1">
    <citation type="journal article" date="2015" name="Genome Announc.">
        <title>Expanding the biotechnology potential of lactobacilli through comparative genomics of 213 strains and associated genera.</title>
        <authorList>
            <person name="Sun Z."/>
            <person name="Harris H.M."/>
            <person name="McCann A."/>
            <person name="Guo C."/>
            <person name="Argimon S."/>
            <person name="Zhang W."/>
            <person name="Yang X."/>
            <person name="Jeffery I.B."/>
            <person name="Cooney J.C."/>
            <person name="Kagawa T.F."/>
            <person name="Liu W."/>
            <person name="Song Y."/>
            <person name="Salvetti E."/>
            <person name="Wrobel A."/>
            <person name="Rasinkangas P."/>
            <person name="Parkhill J."/>
            <person name="Rea M.C."/>
            <person name="O'Sullivan O."/>
            <person name="Ritari J."/>
            <person name="Douillard F.P."/>
            <person name="Paul Ross R."/>
            <person name="Yang R."/>
            <person name="Briner A.E."/>
            <person name="Felis G.E."/>
            <person name="de Vos W.M."/>
            <person name="Barrangou R."/>
            <person name="Klaenhammer T.R."/>
            <person name="Caufield P.W."/>
            <person name="Cui Y."/>
            <person name="Zhang H."/>
            <person name="O'Toole P.W."/>
        </authorList>
    </citation>
    <scope>NUCLEOTIDE SEQUENCE [LARGE SCALE GENOMIC DNA]</scope>
    <source>
        <strain evidence="2 3">DSM 20534</strain>
    </source>
</reference>
<evidence type="ECO:0000313" key="3">
    <source>
        <dbReference type="Proteomes" id="UP000050909"/>
    </source>
</evidence>
<dbReference type="Proteomes" id="UP000050909">
    <property type="component" value="Unassembled WGS sequence"/>
</dbReference>
<dbReference type="Pfam" id="PF03217">
    <property type="entry name" value="SlpA"/>
    <property type="match status" value="1"/>
</dbReference>
<dbReference type="InterPro" id="IPR036505">
    <property type="entry name" value="Amidase/PGRP_sf"/>
</dbReference>
<dbReference type="Gene3D" id="3.40.80.10">
    <property type="entry name" value="Peptidoglycan recognition protein-like"/>
    <property type="match status" value="1"/>
</dbReference>
<dbReference type="InterPro" id="IPR002502">
    <property type="entry name" value="Amidase_domain"/>
</dbReference>
<dbReference type="AlphaFoldDB" id="A0A0R1GV30"/>
<dbReference type="CDD" id="cd06583">
    <property type="entry name" value="PGRP"/>
    <property type="match status" value="1"/>
</dbReference>